<reference evidence="7" key="1">
    <citation type="journal article" date="2016" name="Genome Announc.">
        <title>Genome sequences of three species of Hanseniaspora isolated from spontaneous wine fermentations.</title>
        <authorList>
            <person name="Sternes P.R."/>
            <person name="Lee D."/>
            <person name="Kutyna D.R."/>
            <person name="Borneman A.R."/>
        </authorList>
    </citation>
    <scope>NUCLEOTIDE SEQUENCE [LARGE SCALE GENOMIC DNA]</scope>
    <source>
        <strain evidence="7">AWRI3580</strain>
    </source>
</reference>
<dbReference type="PANTHER" id="PTHR19316">
    <property type="entry name" value="PROTEIN FOLDING REGULATOR"/>
    <property type="match status" value="1"/>
</dbReference>
<dbReference type="Proteomes" id="UP000095358">
    <property type="component" value="Unassembled WGS sequence"/>
</dbReference>
<evidence type="ECO:0000256" key="2">
    <source>
        <dbReference type="ARBA" id="ARBA00015214"/>
    </source>
</evidence>
<feature type="domain" description="Nucleotide exchange factor Fes1" evidence="5">
    <location>
        <begin position="1"/>
        <end position="90"/>
    </location>
</feature>
<comment type="caution">
    <text evidence="6">The sequence shown here is derived from an EMBL/GenBank/DDBJ whole genome shotgun (WGS) entry which is preliminary data.</text>
</comment>
<dbReference type="GO" id="GO:0005783">
    <property type="term" value="C:endoplasmic reticulum"/>
    <property type="evidence" value="ECO:0007669"/>
    <property type="project" value="TreeGrafter"/>
</dbReference>
<dbReference type="VEuPathDB" id="FungiDB:AWRI3580_g3404"/>
<sequence>MDKLLAWSTKIANGEDVDMSSLTYEQQILLKQMLLKEHNEQTYDDPTLMKLNMQIMAITINKDEVSEEAFQNRIQASENFLFLIENIDNSSVLSYMKLIDEILNILKNFKQELEYGNWQFIANIVEIVGSSCQNNEPLQSDYMKFVTVNEEDKKVNVADLMIEIISNLLEYLKQGNNVDDVQLVISKSLYGLSNLVRHNPKWGAMFFTNPESIKVVNHLFMIVDDLNSAIKLKLSSLLQSLLTVSDVGEPTIMKFWLDMDLPTNILKLLKFDEKNTKIYVLDNSIRLLNTLIEKKFITNILPDYKLSLVNQLSLLKQNPSCWDRLNQDDYNQLISYLS</sequence>
<dbReference type="OrthoDB" id="10250458at2759"/>
<evidence type="ECO:0000313" key="7">
    <source>
        <dbReference type="Proteomes" id="UP000095358"/>
    </source>
</evidence>
<proteinExistence type="inferred from homology"/>
<keyword evidence="7" id="KW-1185">Reference proteome</keyword>
<dbReference type="Gene3D" id="1.25.10.10">
    <property type="entry name" value="Leucine-rich Repeat Variant"/>
    <property type="match status" value="1"/>
</dbReference>
<dbReference type="Pfam" id="PF08609">
    <property type="entry name" value="Fes1"/>
    <property type="match status" value="1"/>
</dbReference>
<name>A0A1E5RD82_HANUV</name>
<accession>A0A1E5RD82</accession>
<dbReference type="InterPro" id="IPR050693">
    <property type="entry name" value="Hsp70_NEF-Inhibitors"/>
</dbReference>
<dbReference type="PANTHER" id="PTHR19316:SF18">
    <property type="entry name" value="HSP70-BINDING PROTEIN 1"/>
    <property type="match status" value="1"/>
</dbReference>
<dbReference type="AlphaFoldDB" id="A0A1E5RD82"/>
<evidence type="ECO:0000313" key="6">
    <source>
        <dbReference type="EMBL" id="OEJ84849.1"/>
    </source>
</evidence>
<dbReference type="EMBL" id="LPNN01000007">
    <property type="protein sequence ID" value="OEJ84849.1"/>
    <property type="molecule type" value="Genomic_DNA"/>
</dbReference>
<evidence type="ECO:0000256" key="3">
    <source>
        <dbReference type="ARBA" id="ARBA00020719"/>
    </source>
</evidence>
<dbReference type="InterPro" id="IPR011989">
    <property type="entry name" value="ARM-like"/>
</dbReference>
<comment type="similarity">
    <text evidence="1">Belongs to the FES1 family.</text>
</comment>
<dbReference type="SUPFAM" id="SSF48371">
    <property type="entry name" value="ARM repeat"/>
    <property type="match status" value="1"/>
</dbReference>
<evidence type="ECO:0000256" key="1">
    <source>
        <dbReference type="ARBA" id="ARBA00011045"/>
    </source>
</evidence>
<dbReference type="InterPro" id="IPR016024">
    <property type="entry name" value="ARM-type_fold"/>
</dbReference>
<keyword evidence="4" id="KW-0677">Repeat</keyword>
<dbReference type="GO" id="GO:0000774">
    <property type="term" value="F:adenyl-nucleotide exchange factor activity"/>
    <property type="evidence" value="ECO:0007669"/>
    <property type="project" value="TreeGrafter"/>
</dbReference>
<dbReference type="STRING" id="29833.A0A1E5RD82"/>
<gene>
    <name evidence="6" type="ORF">AWRI3580_g3404</name>
</gene>
<organism evidence="6 7">
    <name type="scientific">Hanseniaspora uvarum</name>
    <name type="common">Yeast</name>
    <name type="synonym">Kloeckera apiculata</name>
    <dbReference type="NCBI Taxonomy" id="29833"/>
    <lineage>
        <taxon>Eukaryota</taxon>
        <taxon>Fungi</taxon>
        <taxon>Dikarya</taxon>
        <taxon>Ascomycota</taxon>
        <taxon>Saccharomycotina</taxon>
        <taxon>Saccharomycetes</taxon>
        <taxon>Saccharomycodales</taxon>
        <taxon>Saccharomycodaceae</taxon>
        <taxon>Hanseniaspora</taxon>
    </lineage>
</organism>
<dbReference type="InterPro" id="IPR013918">
    <property type="entry name" value="Nucleotide_exch_fac_Fes1"/>
</dbReference>
<evidence type="ECO:0000259" key="5">
    <source>
        <dbReference type="Pfam" id="PF08609"/>
    </source>
</evidence>
<protein>
    <recommendedName>
        <fullName evidence="3">Hsp70 nucleotide exchange factor FES1</fullName>
    </recommendedName>
    <alternativeName>
        <fullName evidence="2">Hsp70 nucleotide exchange factor fes1</fullName>
    </alternativeName>
</protein>
<evidence type="ECO:0000256" key="4">
    <source>
        <dbReference type="ARBA" id="ARBA00022737"/>
    </source>
</evidence>